<evidence type="ECO:0000256" key="9">
    <source>
        <dbReference type="ARBA" id="ARBA00023163"/>
    </source>
</evidence>
<keyword evidence="7" id="KW-0238">DNA-binding</keyword>
<dbReference type="PANTHER" id="PTHR33238:SF11">
    <property type="entry name" value="TRANSCRIPTIONAL REGULATOR MNTR"/>
    <property type="match status" value="1"/>
</dbReference>
<dbReference type="Proteomes" id="UP000005223">
    <property type="component" value="Chromosome"/>
</dbReference>
<keyword evidence="6" id="KW-0805">Transcription regulation</keyword>
<dbReference type="InterPro" id="IPR050536">
    <property type="entry name" value="DtxR_MntR_Metal-Reg"/>
</dbReference>
<dbReference type="InParanoid" id="O27019"/>
<dbReference type="GO" id="GO:0046983">
    <property type="term" value="F:protein dimerization activity"/>
    <property type="evidence" value="ECO:0007669"/>
    <property type="project" value="InterPro"/>
</dbReference>
<evidence type="ECO:0000313" key="14">
    <source>
        <dbReference type="Proteomes" id="UP000005223"/>
    </source>
</evidence>
<dbReference type="InterPro" id="IPR022689">
    <property type="entry name" value="Iron_dep_repressor"/>
</dbReference>
<keyword evidence="10" id="KW-0464">Manganese</keyword>
<evidence type="ECO:0000256" key="3">
    <source>
        <dbReference type="ARBA" id="ARBA00011738"/>
    </source>
</evidence>
<comment type="similarity">
    <text evidence="2">Belongs to the DtxR/MntR family.</text>
</comment>
<evidence type="ECO:0000256" key="2">
    <source>
        <dbReference type="ARBA" id="ARBA00007871"/>
    </source>
</evidence>
<dbReference type="PANTHER" id="PTHR33238">
    <property type="entry name" value="IRON (METAL) DEPENDENT REPRESSOR, DTXR FAMILY"/>
    <property type="match status" value="1"/>
</dbReference>
<dbReference type="InterPro" id="IPR001367">
    <property type="entry name" value="Fe_dep_repressor"/>
</dbReference>
<dbReference type="EMBL" id="AE000666">
    <property type="protein sequence ID" value="AAB85434.1"/>
    <property type="molecule type" value="Genomic_DNA"/>
</dbReference>
<organism evidence="13 14">
    <name type="scientific">Methanothermobacter thermautotrophicus (strain ATCC 29096 / DSM 1053 / JCM 10044 / NBRC 100330 / Delta H)</name>
    <name type="common">Methanobacterium thermoautotrophicum</name>
    <dbReference type="NCBI Taxonomy" id="187420"/>
    <lineage>
        <taxon>Archaea</taxon>
        <taxon>Methanobacteriati</taxon>
        <taxon>Methanobacteriota</taxon>
        <taxon>Methanomada group</taxon>
        <taxon>Methanobacteria</taxon>
        <taxon>Methanobacteriales</taxon>
        <taxon>Methanobacteriaceae</taxon>
        <taxon>Methanothermobacter</taxon>
    </lineage>
</organism>
<reference evidence="13 14" key="1">
    <citation type="journal article" date="1997" name="J. Bacteriol.">
        <title>Complete genome sequence of Methanobacterium thermoautotrophicum deltaH: functional analysis and comparative genomics.</title>
        <authorList>
            <person name="Smith D.R."/>
            <person name="Doucette-Stamm L.A."/>
            <person name="Deloughery C."/>
            <person name="Lee H.-M."/>
            <person name="Dubois J."/>
            <person name="Aldredge T."/>
            <person name="Bashirzadeh R."/>
            <person name="Blakely D."/>
            <person name="Cook R."/>
            <person name="Gilbert K."/>
            <person name="Harrison D."/>
            <person name="Hoang L."/>
            <person name="Keagle P."/>
            <person name="Lumm W."/>
            <person name="Pothier B."/>
            <person name="Qiu D."/>
            <person name="Spadafora R."/>
            <person name="Vicare R."/>
            <person name="Wang Y."/>
            <person name="Wierzbowski J."/>
            <person name="Gibson R."/>
            <person name="Jiwani N."/>
            <person name="Caruso A."/>
            <person name="Bush D."/>
            <person name="Safer H."/>
            <person name="Patwell D."/>
            <person name="Prabhakar S."/>
            <person name="McDougall S."/>
            <person name="Shimer G."/>
            <person name="Goyal A."/>
            <person name="Pietrovski S."/>
            <person name="Church G.M."/>
            <person name="Daniels C.J."/>
            <person name="Mao J.-i."/>
            <person name="Rice P."/>
            <person name="Nolling J."/>
            <person name="Reeve J.N."/>
        </authorList>
    </citation>
    <scope>NUCLEOTIDE SEQUENCE [LARGE SCALE GENOMIC DNA]</scope>
    <source>
        <strain evidence="14">ATCC 29096 / DSM 1053 / JCM 10044 / NBRC 100330 / Delta H</strain>
    </source>
</reference>
<dbReference type="KEGG" id="mth:MTH_936"/>
<proteinExistence type="inferred from homology"/>
<gene>
    <name evidence="13" type="ordered locus">MTH_936</name>
</gene>
<keyword evidence="8" id="KW-0010">Activator</keyword>
<dbReference type="InterPro" id="IPR036421">
    <property type="entry name" value="Fe_dep_repressor_sf"/>
</dbReference>
<dbReference type="AlphaFoldDB" id="O27019"/>
<evidence type="ECO:0000256" key="7">
    <source>
        <dbReference type="ARBA" id="ARBA00023125"/>
    </source>
</evidence>
<evidence type="ECO:0000256" key="11">
    <source>
        <dbReference type="ARBA" id="ARBA00032593"/>
    </source>
</evidence>
<dbReference type="SUPFAM" id="SSF46785">
    <property type="entry name" value="Winged helix' DNA-binding domain"/>
    <property type="match status" value="1"/>
</dbReference>
<dbReference type="Gene3D" id="1.10.10.10">
    <property type="entry name" value="Winged helix-like DNA-binding domain superfamily/Winged helix DNA-binding domain"/>
    <property type="match status" value="1"/>
</dbReference>
<dbReference type="EnsemblBacteria" id="AAB85434">
    <property type="protein sequence ID" value="AAB85434"/>
    <property type="gene ID" value="MTH_936"/>
</dbReference>
<dbReference type="GO" id="GO:0003677">
    <property type="term" value="F:DNA binding"/>
    <property type="evidence" value="ECO:0007669"/>
    <property type="project" value="UniProtKB-KW"/>
</dbReference>
<evidence type="ECO:0000256" key="6">
    <source>
        <dbReference type="ARBA" id="ARBA00023015"/>
    </source>
</evidence>
<sequence length="140" mass="16349">MNIYSIGVFMELTRSMENYLETLYRLSSHGIVKTSDLSSRMNVRPASVTQMLKRLHEMGLVIYHPYLGAELTDEGREIAEMVLRRHMILECFFHNVLGMDLDSSYEEASRMKHELFRETELALMRYLRNPARCPHGIPIP</sequence>
<evidence type="ECO:0000259" key="12">
    <source>
        <dbReference type="PROSITE" id="PS50944"/>
    </source>
</evidence>
<evidence type="ECO:0000256" key="4">
    <source>
        <dbReference type="ARBA" id="ARBA00022490"/>
    </source>
</evidence>
<keyword evidence="5" id="KW-0678">Repressor</keyword>
<dbReference type="PaxDb" id="187420-MTH_936"/>
<feature type="domain" description="HTH dtxR-type" evidence="12">
    <location>
        <begin position="12"/>
        <end position="72"/>
    </location>
</feature>
<dbReference type="SUPFAM" id="SSF47979">
    <property type="entry name" value="Iron-dependent repressor protein, dimerization domain"/>
    <property type="match status" value="1"/>
</dbReference>
<dbReference type="Pfam" id="PF01325">
    <property type="entry name" value="Fe_dep_repress"/>
    <property type="match status" value="1"/>
</dbReference>
<comment type="subunit">
    <text evidence="3">Homodimer.</text>
</comment>
<protein>
    <recommendedName>
        <fullName evidence="11">Manganese transport regulator</fullName>
    </recommendedName>
</protein>
<keyword evidence="14" id="KW-1185">Reference proteome</keyword>
<dbReference type="InterPro" id="IPR036390">
    <property type="entry name" value="WH_DNA-bd_sf"/>
</dbReference>
<dbReference type="Pfam" id="PF02742">
    <property type="entry name" value="Fe_dep_repr_C"/>
    <property type="match status" value="1"/>
</dbReference>
<comment type="subcellular location">
    <subcellularLocation>
        <location evidence="1">Cytoplasm</location>
    </subcellularLocation>
</comment>
<dbReference type="InterPro" id="IPR022687">
    <property type="entry name" value="HTH_DTXR"/>
</dbReference>
<dbReference type="GO" id="GO:0003700">
    <property type="term" value="F:DNA-binding transcription factor activity"/>
    <property type="evidence" value="ECO:0007669"/>
    <property type="project" value="InterPro"/>
</dbReference>
<evidence type="ECO:0000256" key="8">
    <source>
        <dbReference type="ARBA" id="ARBA00023159"/>
    </source>
</evidence>
<dbReference type="GO" id="GO:0005737">
    <property type="term" value="C:cytoplasm"/>
    <property type="evidence" value="ECO:0007669"/>
    <property type="project" value="UniProtKB-SubCell"/>
</dbReference>
<dbReference type="STRING" id="187420.MTH_936"/>
<keyword evidence="9" id="KW-0804">Transcription</keyword>
<dbReference type="PROSITE" id="PS50944">
    <property type="entry name" value="HTH_DTXR"/>
    <property type="match status" value="1"/>
</dbReference>
<evidence type="ECO:0000256" key="5">
    <source>
        <dbReference type="ARBA" id="ARBA00022491"/>
    </source>
</evidence>
<evidence type="ECO:0000313" key="13">
    <source>
        <dbReference type="EMBL" id="AAB85434.1"/>
    </source>
</evidence>
<dbReference type="SMART" id="SM00529">
    <property type="entry name" value="HTH_DTXR"/>
    <property type="match status" value="1"/>
</dbReference>
<accession>O27019</accession>
<dbReference type="Gene3D" id="1.10.60.10">
    <property type="entry name" value="Iron dependent repressor, metal binding and dimerisation domain"/>
    <property type="match status" value="1"/>
</dbReference>
<dbReference type="PIR" id="D69225">
    <property type="entry name" value="D69225"/>
</dbReference>
<keyword evidence="4" id="KW-0963">Cytoplasm</keyword>
<evidence type="ECO:0000256" key="10">
    <source>
        <dbReference type="ARBA" id="ARBA00023211"/>
    </source>
</evidence>
<dbReference type="HOGENOM" id="CLU_069532_4_1_2"/>
<name>O27019_METTH</name>
<dbReference type="InterPro" id="IPR036388">
    <property type="entry name" value="WH-like_DNA-bd_sf"/>
</dbReference>
<evidence type="ECO:0000256" key="1">
    <source>
        <dbReference type="ARBA" id="ARBA00004496"/>
    </source>
</evidence>
<dbReference type="GO" id="GO:0046914">
    <property type="term" value="F:transition metal ion binding"/>
    <property type="evidence" value="ECO:0007669"/>
    <property type="project" value="InterPro"/>
</dbReference>